<keyword evidence="1 3" id="KW-0853">WD repeat</keyword>
<dbReference type="PANTHER" id="PTHR15574:SF40">
    <property type="entry name" value="WD AND TETRATRICOPEPTIDE REPEATS PROTEIN 1"/>
    <property type="match status" value="1"/>
</dbReference>
<dbReference type="GO" id="GO:0080008">
    <property type="term" value="C:Cul4-RING E3 ubiquitin ligase complex"/>
    <property type="evidence" value="ECO:0007669"/>
    <property type="project" value="TreeGrafter"/>
</dbReference>
<feature type="compositionally biased region" description="Acidic residues" evidence="4">
    <location>
        <begin position="498"/>
        <end position="518"/>
    </location>
</feature>
<proteinExistence type="predicted"/>
<sequence length="542" mass="59552">MSNYFASGLPYSRKLIGHSSCVNALAFSSGEGRWLASAGDDRVVKLWDLHQEDVTEPSCSFSVECVHSCIFHIKSICLFVRTPSLCGSVTLKSYDKILKYDLTRYTTNRLEGDGPTQSYTQHSGFIRSVSCHPYQDEIFMSASEDGCVILHDARAESRMTRAQATLQQAAEFSGAFFHPRMEHLFATSDVRGNVRLRDTRMAFGPLRQRTKDGVVLKYATRIARRSVATYIRPEASSITWDPDGTKLGVTFLHWLPTIYTLSDCYPIAVCSGRNLPDGSPSPADARSFSDSTTMKHGSFGGSALITGDEAYYSSGSDDFRGYLWQIPPVATLENERQIIGADDWLNGNEDGTVDNAKREPLAFTGVSFSSEKYVPKELSTPLTRLCGHLSIVNSTLIHPVLPLIATAGIERQVVLHSPTPNTPWATNLPPTPTTTRSLPSLGTMADRSILRLLMRMSTIMEPDESMGEDARSITYFDMILQREGERDLFALRQPAMASDDDTEDGYDIEIDDPSDDETQGAAAAAGRGREGATNLGDDALGS</sequence>
<evidence type="ECO:0000256" key="4">
    <source>
        <dbReference type="SAM" id="MobiDB-lite"/>
    </source>
</evidence>
<feature type="region of interest" description="Disordered" evidence="4">
    <location>
        <begin position="495"/>
        <end position="542"/>
    </location>
</feature>
<evidence type="ECO:0000313" key="5">
    <source>
        <dbReference type="EMBL" id="KAF8476729.1"/>
    </source>
</evidence>
<protein>
    <submittedName>
        <fullName evidence="5">WD40 repeat-like protein</fullName>
    </submittedName>
</protein>
<dbReference type="Proteomes" id="UP000759537">
    <property type="component" value="Unassembled WGS sequence"/>
</dbReference>
<dbReference type="AlphaFoldDB" id="A0A9P5MSE5"/>
<dbReference type="EMBL" id="WHVB01000014">
    <property type="protein sequence ID" value="KAF8476729.1"/>
    <property type="molecule type" value="Genomic_DNA"/>
</dbReference>
<dbReference type="Pfam" id="PF00400">
    <property type="entry name" value="WD40"/>
    <property type="match status" value="2"/>
</dbReference>
<dbReference type="OrthoDB" id="4869960at2759"/>
<dbReference type="PROSITE" id="PS50082">
    <property type="entry name" value="WD_REPEATS_2"/>
    <property type="match status" value="1"/>
</dbReference>
<reference evidence="5" key="1">
    <citation type="submission" date="2019-10" db="EMBL/GenBank/DDBJ databases">
        <authorList>
            <consortium name="DOE Joint Genome Institute"/>
            <person name="Kuo A."/>
            <person name="Miyauchi S."/>
            <person name="Kiss E."/>
            <person name="Drula E."/>
            <person name="Kohler A."/>
            <person name="Sanchez-Garcia M."/>
            <person name="Andreopoulos B."/>
            <person name="Barry K.W."/>
            <person name="Bonito G."/>
            <person name="Buee M."/>
            <person name="Carver A."/>
            <person name="Chen C."/>
            <person name="Cichocki N."/>
            <person name="Clum A."/>
            <person name="Culley D."/>
            <person name="Crous P.W."/>
            <person name="Fauchery L."/>
            <person name="Girlanda M."/>
            <person name="Hayes R."/>
            <person name="Keri Z."/>
            <person name="LaButti K."/>
            <person name="Lipzen A."/>
            <person name="Lombard V."/>
            <person name="Magnuson J."/>
            <person name="Maillard F."/>
            <person name="Morin E."/>
            <person name="Murat C."/>
            <person name="Nolan M."/>
            <person name="Ohm R."/>
            <person name="Pangilinan J."/>
            <person name="Pereira M."/>
            <person name="Perotto S."/>
            <person name="Peter M."/>
            <person name="Riley R."/>
            <person name="Sitrit Y."/>
            <person name="Stielow B."/>
            <person name="Szollosi G."/>
            <person name="Zifcakova L."/>
            <person name="Stursova M."/>
            <person name="Spatafora J.W."/>
            <person name="Tedersoo L."/>
            <person name="Vaario L.-M."/>
            <person name="Yamada A."/>
            <person name="Yan M."/>
            <person name="Wang P."/>
            <person name="Xu J."/>
            <person name="Bruns T."/>
            <person name="Baldrian P."/>
            <person name="Vilgalys R."/>
            <person name="Henrissat B."/>
            <person name="Grigoriev I.V."/>
            <person name="Hibbett D."/>
            <person name="Nagy L.G."/>
            <person name="Martin F.M."/>
        </authorList>
    </citation>
    <scope>NUCLEOTIDE SEQUENCE</scope>
    <source>
        <strain evidence="5">Prilba</strain>
    </source>
</reference>
<keyword evidence="2" id="KW-0677">Repeat</keyword>
<dbReference type="PANTHER" id="PTHR15574">
    <property type="entry name" value="WD REPEAT DOMAIN-CONTAINING FAMILY"/>
    <property type="match status" value="1"/>
</dbReference>
<dbReference type="InterPro" id="IPR045151">
    <property type="entry name" value="DCAF8"/>
</dbReference>
<dbReference type="GO" id="GO:0005737">
    <property type="term" value="C:cytoplasm"/>
    <property type="evidence" value="ECO:0007669"/>
    <property type="project" value="TreeGrafter"/>
</dbReference>
<evidence type="ECO:0000256" key="2">
    <source>
        <dbReference type="ARBA" id="ARBA00022737"/>
    </source>
</evidence>
<dbReference type="InterPro" id="IPR015943">
    <property type="entry name" value="WD40/YVTN_repeat-like_dom_sf"/>
</dbReference>
<evidence type="ECO:0000256" key="1">
    <source>
        <dbReference type="ARBA" id="ARBA00022574"/>
    </source>
</evidence>
<accession>A0A9P5MSE5</accession>
<dbReference type="InterPro" id="IPR036322">
    <property type="entry name" value="WD40_repeat_dom_sf"/>
</dbReference>
<dbReference type="InterPro" id="IPR019775">
    <property type="entry name" value="WD40_repeat_CS"/>
</dbReference>
<reference evidence="5" key="2">
    <citation type="journal article" date="2020" name="Nat. Commun.">
        <title>Large-scale genome sequencing of mycorrhizal fungi provides insights into the early evolution of symbiotic traits.</title>
        <authorList>
            <person name="Miyauchi S."/>
            <person name="Kiss E."/>
            <person name="Kuo A."/>
            <person name="Drula E."/>
            <person name="Kohler A."/>
            <person name="Sanchez-Garcia M."/>
            <person name="Morin E."/>
            <person name="Andreopoulos B."/>
            <person name="Barry K.W."/>
            <person name="Bonito G."/>
            <person name="Buee M."/>
            <person name="Carver A."/>
            <person name="Chen C."/>
            <person name="Cichocki N."/>
            <person name="Clum A."/>
            <person name="Culley D."/>
            <person name="Crous P.W."/>
            <person name="Fauchery L."/>
            <person name="Girlanda M."/>
            <person name="Hayes R.D."/>
            <person name="Keri Z."/>
            <person name="LaButti K."/>
            <person name="Lipzen A."/>
            <person name="Lombard V."/>
            <person name="Magnuson J."/>
            <person name="Maillard F."/>
            <person name="Murat C."/>
            <person name="Nolan M."/>
            <person name="Ohm R.A."/>
            <person name="Pangilinan J."/>
            <person name="Pereira M.F."/>
            <person name="Perotto S."/>
            <person name="Peter M."/>
            <person name="Pfister S."/>
            <person name="Riley R."/>
            <person name="Sitrit Y."/>
            <person name="Stielow J.B."/>
            <person name="Szollosi G."/>
            <person name="Zifcakova L."/>
            <person name="Stursova M."/>
            <person name="Spatafora J.W."/>
            <person name="Tedersoo L."/>
            <person name="Vaario L.M."/>
            <person name="Yamada A."/>
            <person name="Yan M."/>
            <person name="Wang P."/>
            <person name="Xu J."/>
            <person name="Bruns T."/>
            <person name="Baldrian P."/>
            <person name="Vilgalys R."/>
            <person name="Dunand C."/>
            <person name="Henrissat B."/>
            <person name="Grigoriev I.V."/>
            <person name="Hibbett D."/>
            <person name="Nagy L.G."/>
            <person name="Martin F.M."/>
        </authorList>
    </citation>
    <scope>NUCLEOTIDE SEQUENCE</scope>
    <source>
        <strain evidence="5">Prilba</strain>
    </source>
</reference>
<comment type="caution">
    <text evidence="5">The sequence shown here is derived from an EMBL/GenBank/DDBJ whole genome shotgun (WGS) entry which is preliminary data.</text>
</comment>
<feature type="region of interest" description="Disordered" evidence="4">
    <location>
        <begin position="420"/>
        <end position="440"/>
    </location>
</feature>
<dbReference type="GO" id="GO:0045717">
    <property type="term" value="P:negative regulation of fatty acid biosynthetic process"/>
    <property type="evidence" value="ECO:0007669"/>
    <property type="project" value="TreeGrafter"/>
</dbReference>
<evidence type="ECO:0000313" key="6">
    <source>
        <dbReference type="Proteomes" id="UP000759537"/>
    </source>
</evidence>
<dbReference type="SUPFAM" id="SSF50978">
    <property type="entry name" value="WD40 repeat-like"/>
    <property type="match status" value="1"/>
</dbReference>
<organism evidence="5 6">
    <name type="scientific">Russula ochroleuca</name>
    <dbReference type="NCBI Taxonomy" id="152965"/>
    <lineage>
        <taxon>Eukaryota</taxon>
        <taxon>Fungi</taxon>
        <taxon>Dikarya</taxon>
        <taxon>Basidiomycota</taxon>
        <taxon>Agaricomycotina</taxon>
        <taxon>Agaricomycetes</taxon>
        <taxon>Russulales</taxon>
        <taxon>Russulaceae</taxon>
        <taxon>Russula</taxon>
    </lineage>
</organism>
<dbReference type="Gene3D" id="2.130.10.10">
    <property type="entry name" value="YVTN repeat-like/Quinoprotein amine dehydrogenase"/>
    <property type="match status" value="2"/>
</dbReference>
<name>A0A9P5MSE5_9AGAM</name>
<dbReference type="SMART" id="SM00320">
    <property type="entry name" value="WD40"/>
    <property type="match status" value="4"/>
</dbReference>
<feature type="repeat" description="WD" evidence="3">
    <location>
        <begin position="15"/>
        <end position="57"/>
    </location>
</feature>
<gene>
    <name evidence="5" type="ORF">DFH94DRAFT_795109</name>
</gene>
<dbReference type="PROSITE" id="PS00678">
    <property type="entry name" value="WD_REPEATS_1"/>
    <property type="match status" value="1"/>
</dbReference>
<evidence type="ECO:0000256" key="3">
    <source>
        <dbReference type="PROSITE-ProRule" id="PRU00221"/>
    </source>
</evidence>
<dbReference type="PROSITE" id="PS50294">
    <property type="entry name" value="WD_REPEATS_REGION"/>
    <property type="match status" value="1"/>
</dbReference>
<keyword evidence="6" id="KW-1185">Reference proteome</keyword>
<dbReference type="InterPro" id="IPR001680">
    <property type="entry name" value="WD40_rpt"/>
</dbReference>